<dbReference type="FunFam" id="3.90.600.10:FF:000001">
    <property type="entry name" value="Trifunctional purine biosynthetic protein adenosine-3"/>
    <property type="match status" value="1"/>
</dbReference>
<proteinExistence type="inferred from homology"/>
<gene>
    <name evidence="14" type="primary">purD</name>
    <name evidence="17" type="ORF">GGQ74_001992</name>
</gene>
<dbReference type="GO" id="GO:0009113">
    <property type="term" value="P:purine nucleobase biosynthetic process"/>
    <property type="evidence" value="ECO:0007669"/>
    <property type="project" value="InterPro"/>
</dbReference>
<evidence type="ECO:0000256" key="12">
    <source>
        <dbReference type="ARBA" id="ARBA00042242"/>
    </source>
</evidence>
<dbReference type="PANTHER" id="PTHR43472">
    <property type="entry name" value="PHOSPHORIBOSYLAMINE--GLYCINE LIGASE"/>
    <property type="match status" value="1"/>
</dbReference>
<reference evidence="17 18" key="1">
    <citation type="submission" date="2020-03" db="EMBL/GenBank/DDBJ databases">
        <title>Genomic Encyclopedia of Type Strains, Phase IV (KMG-IV): sequencing the most valuable type-strain genomes for metagenomic binning, comparative biology and taxonomic classification.</title>
        <authorList>
            <person name="Goeker M."/>
        </authorList>
    </citation>
    <scope>NUCLEOTIDE SEQUENCE [LARGE SCALE GENOMIC DNA]</scope>
    <source>
        <strain evidence="17 18">DSM 24233</strain>
    </source>
</reference>
<dbReference type="InterPro" id="IPR020561">
    <property type="entry name" value="PRibGlycinamid_synth_ATP-grasp"/>
</dbReference>
<keyword evidence="10" id="KW-0464">Manganese</keyword>
<accession>A0A846QUK0</accession>
<dbReference type="EMBL" id="JAATJA010000002">
    <property type="protein sequence ID" value="NJB68319.1"/>
    <property type="molecule type" value="Genomic_DNA"/>
</dbReference>
<evidence type="ECO:0000256" key="7">
    <source>
        <dbReference type="ARBA" id="ARBA00022741"/>
    </source>
</evidence>
<dbReference type="PANTHER" id="PTHR43472:SF1">
    <property type="entry name" value="PHOSPHORIBOSYLAMINE--GLYCINE LIGASE, CHLOROPLASTIC"/>
    <property type="match status" value="1"/>
</dbReference>
<dbReference type="HAMAP" id="MF_00138">
    <property type="entry name" value="GARS"/>
    <property type="match status" value="1"/>
</dbReference>
<feature type="domain" description="ATP-grasp" evidence="16">
    <location>
        <begin position="107"/>
        <end position="313"/>
    </location>
</feature>
<dbReference type="SUPFAM" id="SSF52440">
    <property type="entry name" value="PreATP-grasp domain"/>
    <property type="match status" value="1"/>
</dbReference>
<protein>
    <recommendedName>
        <fullName evidence="4 14">Phosphoribosylamine--glycine ligase</fullName>
        <ecNumber evidence="4 14">6.3.4.13</ecNumber>
    </recommendedName>
    <alternativeName>
        <fullName evidence="14">GARS</fullName>
    </alternativeName>
    <alternativeName>
        <fullName evidence="12 14">Glycinamide ribonucleotide synthetase</fullName>
    </alternativeName>
    <alternativeName>
        <fullName evidence="13 14">Phosphoribosylglycinamide synthetase</fullName>
    </alternativeName>
</protein>
<evidence type="ECO:0000313" key="17">
    <source>
        <dbReference type="EMBL" id="NJB68319.1"/>
    </source>
</evidence>
<evidence type="ECO:0000256" key="3">
    <source>
        <dbReference type="ARBA" id="ARBA00005174"/>
    </source>
</evidence>
<dbReference type="PROSITE" id="PS50975">
    <property type="entry name" value="ATP_GRASP"/>
    <property type="match status" value="1"/>
</dbReference>
<evidence type="ECO:0000256" key="4">
    <source>
        <dbReference type="ARBA" id="ARBA00013255"/>
    </source>
</evidence>
<dbReference type="Pfam" id="PF01071">
    <property type="entry name" value="GARS_A"/>
    <property type="match status" value="1"/>
</dbReference>
<comment type="similarity">
    <text evidence="11 14">Belongs to the GARS family.</text>
</comment>
<evidence type="ECO:0000256" key="9">
    <source>
        <dbReference type="ARBA" id="ARBA00022840"/>
    </source>
</evidence>
<evidence type="ECO:0000313" key="18">
    <source>
        <dbReference type="Proteomes" id="UP000580856"/>
    </source>
</evidence>
<dbReference type="Gene3D" id="3.90.600.10">
    <property type="entry name" value="Phosphoribosylglycinamide synthetase, C-terminal domain"/>
    <property type="match status" value="1"/>
</dbReference>
<comment type="pathway">
    <text evidence="3 14">Purine metabolism; IMP biosynthesis via de novo pathway; N(1)-(5-phospho-D-ribosyl)glycinamide from 5-phospho-alpha-D-ribose 1-diphosphate: step 2/2.</text>
</comment>
<evidence type="ECO:0000259" key="16">
    <source>
        <dbReference type="PROSITE" id="PS50975"/>
    </source>
</evidence>
<dbReference type="FunFam" id="3.30.470.20:FF:000018">
    <property type="entry name" value="Trifunctional purine biosynthetic protein adenosine-3"/>
    <property type="match status" value="1"/>
</dbReference>
<comment type="caution">
    <text evidence="17">The sequence shown here is derived from an EMBL/GenBank/DDBJ whole genome shotgun (WGS) entry which is preliminary data.</text>
</comment>
<dbReference type="Proteomes" id="UP000580856">
    <property type="component" value="Unassembled WGS sequence"/>
</dbReference>
<name>A0A846QUK0_9BACT</name>
<dbReference type="Pfam" id="PF02844">
    <property type="entry name" value="GARS_N"/>
    <property type="match status" value="1"/>
</dbReference>
<evidence type="ECO:0000256" key="8">
    <source>
        <dbReference type="ARBA" id="ARBA00022755"/>
    </source>
</evidence>
<dbReference type="EC" id="6.3.4.13" evidence="4 14"/>
<dbReference type="GO" id="GO:0006189">
    <property type="term" value="P:'de novo' IMP biosynthetic process"/>
    <property type="evidence" value="ECO:0007669"/>
    <property type="project" value="UniProtKB-UniRule"/>
</dbReference>
<dbReference type="InterPro" id="IPR000115">
    <property type="entry name" value="PRibGlycinamide_synth"/>
</dbReference>
<evidence type="ECO:0000256" key="6">
    <source>
        <dbReference type="ARBA" id="ARBA00022723"/>
    </source>
</evidence>
<dbReference type="Pfam" id="PF02843">
    <property type="entry name" value="GARS_C"/>
    <property type="match status" value="1"/>
</dbReference>
<evidence type="ECO:0000256" key="13">
    <source>
        <dbReference type="ARBA" id="ARBA00042864"/>
    </source>
</evidence>
<dbReference type="InterPro" id="IPR037123">
    <property type="entry name" value="PRibGlycinamide_synth_C_sf"/>
</dbReference>
<dbReference type="Gene3D" id="3.40.50.20">
    <property type="match status" value="1"/>
</dbReference>
<evidence type="ECO:0000256" key="5">
    <source>
        <dbReference type="ARBA" id="ARBA00022598"/>
    </source>
</evidence>
<evidence type="ECO:0000256" key="11">
    <source>
        <dbReference type="ARBA" id="ARBA00038345"/>
    </source>
</evidence>
<keyword evidence="5 14" id="KW-0436">Ligase</keyword>
<keyword evidence="18" id="KW-1185">Reference proteome</keyword>
<evidence type="ECO:0000256" key="1">
    <source>
        <dbReference type="ARBA" id="ARBA00001936"/>
    </source>
</evidence>
<dbReference type="NCBIfam" id="TIGR00877">
    <property type="entry name" value="purD"/>
    <property type="match status" value="1"/>
</dbReference>
<dbReference type="FunFam" id="3.40.50.20:FF:000006">
    <property type="entry name" value="Phosphoribosylamine--glycine ligase, chloroplastic"/>
    <property type="match status" value="1"/>
</dbReference>
<dbReference type="Gene3D" id="3.30.470.20">
    <property type="entry name" value="ATP-grasp fold, B domain"/>
    <property type="match status" value="1"/>
</dbReference>
<evidence type="ECO:0000256" key="2">
    <source>
        <dbReference type="ARBA" id="ARBA00001946"/>
    </source>
</evidence>
<dbReference type="InterPro" id="IPR020559">
    <property type="entry name" value="PRibGlycinamide_synth_CS"/>
</dbReference>
<dbReference type="GO" id="GO:0046872">
    <property type="term" value="F:metal ion binding"/>
    <property type="evidence" value="ECO:0007669"/>
    <property type="project" value="UniProtKB-KW"/>
</dbReference>
<dbReference type="InterPro" id="IPR011054">
    <property type="entry name" value="Rudment_hybrid_motif"/>
</dbReference>
<dbReference type="SUPFAM" id="SSF56059">
    <property type="entry name" value="Glutathione synthetase ATP-binding domain-like"/>
    <property type="match status" value="1"/>
</dbReference>
<dbReference type="InterPro" id="IPR020560">
    <property type="entry name" value="PRibGlycinamide_synth_C-dom"/>
</dbReference>
<keyword evidence="7 15" id="KW-0547">Nucleotide-binding</keyword>
<dbReference type="SMART" id="SM01209">
    <property type="entry name" value="GARS_A"/>
    <property type="match status" value="1"/>
</dbReference>
<dbReference type="InterPro" id="IPR020562">
    <property type="entry name" value="PRibGlycinamide_synth_N"/>
</dbReference>
<dbReference type="AlphaFoldDB" id="A0A846QUK0"/>
<dbReference type="InterPro" id="IPR013815">
    <property type="entry name" value="ATP_grasp_subdomain_1"/>
</dbReference>
<dbReference type="SUPFAM" id="SSF51246">
    <property type="entry name" value="Rudiment single hybrid motif"/>
    <property type="match status" value="1"/>
</dbReference>
<evidence type="ECO:0000256" key="15">
    <source>
        <dbReference type="PROSITE-ProRule" id="PRU00409"/>
    </source>
</evidence>
<sequence>MRILIVGSGGREHALAWKLSQSPLVDKLYIAPGNGGTAALGENIPIHDDDLPGLTTFAKDNAIDMVVIGPELPLVLGLKEALAHSGIPCFGPNAFAAQLEGSKAFAKTVMRESGVPTAPFRVFDDAKDARLHIAERSMPCVVKADGLAAGKGVVVCSSREEALEAIDEMMVKQVFGKAGERVVIEDALRGEEASFLAFCDGKTIVCMPSSQDHKAVGEGDTGPNTGGMGAYSPAPILPPEDYEMMTDLVIRPIVRHMAAKDNPFVGVLYAGIMFTENGPQVLEYNVRFGDPECQPLLTRLDSDLAEIMTACIEGRLHEIDIRWKAETAICVVMAADGYPRSYPKGMEISGFAEAETVEGVTVFQAGTRPEDGRILASGGRVLGVTALGADLAQAQKRAYEGIEKIHFDKSYFRRDIGDKGLRRMK</sequence>
<dbReference type="InterPro" id="IPR016185">
    <property type="entry name" value="PreATP-grasp_dom_sf"/>
</dbReference>
<dbReference type="UniPathway" id="UPA00074">
    <property type="reaction ID" value="UER00125"/>
</dbReference>
<keyword evidence="6" id="KW-0479">Metal-binding</keyword>
<dbReference type="RefSeq" id="WP_167941397.1">
    <property type="nucleotide sequence ID" value="NZ_JAATJA010000002.1"/>
</dbReference>
<comment type="cofactor">
    <cofactor evidence="2">
        <name>Mg(2+)</name>
        <dbReference type="ChEBI" id="CHEBI:18420"/>
    </cofactor>
</comment>
<evidence type="ECO:0000256" key="10">
    <source>
        <dbReference type="ARBA" id="ARBA00023211"/>
    </source>
</evidence>
<dbReference type="InterPro" id="IPR011761">
    <property type="entry name" value="ATP-grasp"/>
</dbReference>
<organism evidence="17 18">
    <name type="scientific">Desulfobaculum xiamenense</name>
    <dbReference type="NCBI Taxonomy" id="995050"/>
    <lineage>
        <taxon>Bacteria</taxon>
        <taxon>Pseudomonadati</taxon>
        <taxon>Thermodesulfobacteriota</taxon>
        <taxon>Desulfovibrionia</taxon>
        <taxon>Desulfovibrionales</taxon>
        <taxon>Desulfovibrionaceae</taxon>
        <taxon>Desulfobaculum</taxon>
    </lineage>
</organism>
<dbReference type="SMART" id="SM01210">
    <property type="entry name" value="GARS_C"/>
    <property type="match status" value="1"/>
</dbReference>
<dbReference type="PROSITE" id="PS00184">
    <property type="entry name" value="GARS"/>
    <property type="match status" value="1"/>
</dbReference>
<dbReference type="GO" id="GO:0004637">
    <property type="term" value="F:phosphoribosylamine-glycine ligase activity"/>
    <property type="evidence" value="ECO:0007669"/>
    <property type="project" value="UniProtKB-UniRule"/>
</dbReference>
<evidence type="ECO:0000256" key="14">
    <source>
        <dbReference type="HAMAP-Rule" id="MF_00138"/>
    </source>
</evidence>
<dbReference type="GO" id="GO:0005524">
    <property type="term" value="F:ATP binding"/>
    <property type="evidence" value="ECO:0007669"/>
    <property type="project" value="UniProtKB-UniRule"/>
</dbReference>
<comment type="cofactor">
    <cofactor evidence="1">
        <name>Mn(2+)</name>
        <dbReference type="ChEBI" id="CHEBI:29035"/>
    </cofactor>
</comment>
<comment type="catalytic activity">
    <reaction evidence="14">
        <text>5-phospho-beta-D-ribosylamine + glycine + ATP = N(1)-(5-phospho-beta-D-ribosyl)glycinamide + ADP + phosphate + H(+)</text>
        <dbReference type="Rhea" id="RHEA:17453"/>
        <dbReference type="ChEBI" id="CHEBI:15378"/>
        <dbReference type="ChEBI" id="CHEBI:30616"/>
        <dbReference type="ChEBI" id="CHEBI:43474"/>
        <dbReference type="ChEBI" id="CHEBI:57305"/>
        <dbReference type="ChEBI" id="CHEBI:58681"/>
        <dbReference type="ChEBI" id="CHEBI:143788"/>
        <dbReference type="ChEBI" id="CHEBI:456216"/>
        <dbReference type="EC" id="6.3.4.13"/>
    </reaction>
</comment>
<keyword evidence="8 14" id="KW-0658">Purine biosynthesis</keyword>
<dbReference type="Gene3D" id="3.30.1490.20">
    <property type="entry name" value="ATP-grasp fold, A domain"/>
    <property type="match status" value="1"/>
</dbReference>
<keyword evidence="9 15" id="KW-0067">ATP-binding</keyword>